<keyword evidence="2" id="KW-1185">Reference proteome</keyword>
<dbReference type="AlphaFoldDB" id="A0A183V2U0"/>
<evidence type="ECO:0000313" key="2">
    <source>
        <dbReference type="Proteomes" id="UP000050794"/>
    </source>
</evidence>
<reference evidence="1 2" key="2">
    <citation type="submission" date="2018-11" db="EMBL/GenBank/DDBJ databases">
        <authorList>
            <consortium name="Pathogen Informatics"/>
        </authorList>
    </citation>
    <scope>NUCLEOTIDE SEQUENCE [LARGE SCALE GENOMIC DNA]</scope>
</reference>
<protein>
    <submittedName>
        <fullName evidence="3">PID domain-containing protein</fullName>
    </submittedName>
</protein>
<dbReference type="Proteomes" id="UP000050794">
    <property type="component" value="Unassembled WGS sequence"/>
</dbReference>
<name>A0A183V2U0_TOXCA</name>
<dbReference type="EMBL" id="UYWY01022608">
    <property type="protein sequence ID" value="VDM46381.1"/>
    <property type="molecule type" value="Genomic_DNA"/>
</dbReference>
<accession>A0A183V2U0</accession>
<gene>
    <name evidence="1" type="ORF">TCNE_LOCUS15060</name>
</gene>
<evidence type="ECO:0000313" key="3">
    <source>
        <dbReference type="WBParaSite" id="TCNE_0001506001-mRNA-1"/>
    </source>
</evidence>
<dbReference type="WBParaSite" id="TCNE_0001506001-mRNA-1">
    <property type="protein sequence ID" value="TCNE_0001506001-mRNA-1"/>
    <property type="gene ID" value="TCNE_0001506001"/>
</dbReference>
<organism evidence="2 3">
    <name type="scientific">Toxocara canis</name>
    <name type="common">Canine roundworm</name>
    <dbReference type="NCBI Taxonomy" id="6265"/>
    <lineage>
        <taxon>Eukaryota</taxon>
        <taxon>Metazoa</taxon>
        <taxon>Ecdysozoa</taxon>
        <taxon>Nematoda</taxon>
        <taxon>Chromadorea</taxon>
        <taxon>Rhabditida</taxon>
        <taxon>Spirurina</taxon>
        <taxon>Ascaridomorpha</taxon>
        <taxon>Ascaridoidea</taxon>
        <taxon>Toxocaridae</taxon>
        <taxon>Toxocara</taxon>
    </lineage>
</organism>
<proteinExistence type="predicted"/>
<reference evidence="3" key="1">
    <citation type="submission" date="2016-06" db="UniProtKB">
        <authorList>
            <consortium name="WormBaseParasite"/>
        </authorList>
    </citation>
    <scope>IDENTIFICATION</scope>
</reference>
<sequence length="82" mass="9391">MDDSFDYNSKEIPIACEMGYHSLRCQVFEHNVDMDREPGQMLSSGDSEQHKWRDGFVLRVHRVPGGQLVVSNGIHAKPVEYL</sequence>
<evidence type="ECO:0000313" key="1">
    <source>
        <dbReference type="EMBL" id="VDM46381.1"/>
    </source>
</evidence>